<dbReference type="EMBL" id="JAPEVG010000001">
    <property type="protein sequence ID" value="KAJ8502266.1"/>
    <property type="molecule type" value="Genomic_DNA"/>
</dbReference>
<comment type="similarity">
    <text evidence="4">Belongs to the cytochrome P450 family.</text>
</comment>
<dbReference type="InterPro" id="IPR001128">
    <property type="entry name" value="Cyt_P450"/>
</dbReference>
<keyword evidence="10 13" id="KW-0408">Iron</keyword>
<evidence type="ECO:0000256" key="3">
    <source>
        <dbReference type="ARBA" id="ARBA00005179"/>
    </source>
</evidence>
<dbReference type="Pfam" id="PF00067">
    <property type="entry name" value="p450"/>
    <property type="match status" value="1"/>
</dbReference>
<evidence type="ECO:0000256" key="12">
    <source>
        <dbReference type="ARBA" id="ARBA00023136"/>
    </source>
</evidence>
<dbReference type="AlphaFoldDB" id="A0AAD7U6I8"/>
<protein>
    <recommendedName>
        <fullName evidence="16">Cytochrome P450</fullName>
    </recommendedName>
</protein>
<evidence type="ECO:0000256" key="9">
    <source>
        <dbReference type="ARBA" id="ARBA00023002"/>
    </source>
</evidence>
<dbReference type="PRINTS" id="PR00385">
    <property type="entry name" value="P450"/>
</dbReference>
<proteinExistence type="inferred from homology"/>
<keyword evidence="6" id="KW-0812">Transmembrane</keyword>
<dbReference type="InterPro" id="IPR050364">
    <property type="entry name" value="Cytochrome_P450_fung"/>
</dbReference>
<keyword evidence="7 13" id="KW-0479">Metal-binding</keyword>
<evidence type="ECO:0000256" key="2">
    <source>
        <dbReference type="ARBA" id="ARBA00004167"/>
    </source>
</evidence>
<gene>
    <name evidence="14" type="ORF">ONZ51_g17</name>
</gene>
<dbReference type="InterPro" id="IPR036396">
    <property type="entry name" value="Cyt_P450_sf"/>
</dbReference>
<keyword evidence="15" id="KW-1185">Reference proteome</keyword>
<dbReference type="Proteomes" id="UP001215151">
    <property type="component" value="Unassembled WGS sequence"/>
</dbReference>
<feature type="binding site" description="axial binding residue" evidence="13">
    <location>
        <position position="862"/>
    </location>
    <ligand>
        <name>heme</name>
        <dbReference type="ChEBI" id="CHEBI:30413"/>
    </ligand>
    <ligandPart>
        <name>Fe</name>
        <dbReference type="ChEBI" id="CHEBI:18248"/>
    </ligandPart>
</feature>
<evidence type="ECO:0008006" key="16">
    <source>
        <dbReference type="Google" id="ProtNLM"/>
    </source>
</evidence>
<dbReference type="GO" id="GO:0016705">
    <property type="term" value="F:oxidoreductase activity, acting on paired donors, with incorporation or reduction of molecular oxygen"/>
    <property type="evidence" value="ECO:0007669"/>
    <property type="project" value="InterPro"/>
</dbReference>
<evidence type="ECO:0000256" key="11">
    <source>
        <dbReference type="ARBA" id="ARBA00023033"/>
    </source>
</evidence>
<evidence type="ECO:0000256" key="4">
    <source>
        <dbReference type="ARBA" id="ARBA00010617"/>
    </source>
</evidence>
<keyword evidence="8" id="KW-1133">Transmembrane helix</keyword>
<evidence type="ECO:0000256" key="7">
    <source>
        <dbReference type="ARBA" id="ARBA00022723"/>
    </source>
</evidence>
<keyword evidence="5 13" id="KW-0349">Heme</keyword>
<dbReference type="PANTHER" id="PTHR46300:SF7">
    <property type="entry name" value="P450, PUTATIVE (EUROFUNG)-RELATED"/>
    <property type="match status" value="1"/>
</dbReference>
<comment type="subcellular location">
    <subcellularLocation>
        <location evidence="2">Membrane</location>
        <topology evidence="2">Single-pass membrane protein</topology>
    </subcellularLocation>
</comment>
<dbReference type="PANTHER" id="PTHR46300">
    <property type="entry name" value="P450, PUTATIVE (EUROFUNG)-RELATED-RELATED"/>
    <property type="match status" value="1"/>
</dbReference>
<evidence type="ECO:0000256" key="5">
    <source>
        <dbReference type="ARBA" id="ARBA00022617"/>
    </source>
</evidence>
<dbReference type="InterPro" id="IPR002401">
    <property type="entry name" value="Cyt_P450_E_grp-I"/>
</dbReference>
<evidence type="ECO:0000313" key="14">
    <source>
        <dbReference type="EMBL" id="KAJ8502266.1"/>
    </source>
</evidence>
<dbReference type="InterPro" id="IPR017972">
    <property type="entry name" value="Cyt_P450_CS"/>
</dbReference>
<keyword evidence="9" id="KW-0560">Oxidoreductase</keyword>
<dbReference type="GO" id="GO:0020037">
    <property type="term" value="F:heme binding"/>
    <property type="evidence" value="ECO:0007669"/>
    <property type="project" value="InterPro"/>
</dbReference>
<evidence type="ECO:0000256" key="10">
    <source>
        <dbReference type="ARBA" id="ARBA00023004"/>
    </source>
</evidence>
<dbReference type="Gene3D" id="1.10.630.10">
    <property type="entry name" value="Cytochrome P450"/>
    <property type="match status" value="3"/>
</dbReference>
<reference evidence="14" key="1">
    <citation type="submission" date="2022-11" db="EMBL/GenBank/DDBJ databases">
        <title>Genome Sequence of Cubamyces cubensis.</title>
        <authorList>
            <person name="Buettner E."/>
        </authorList>
    </citation>
    <scope>NUCLEOTIDE SEQUENCE</scope>
    <source>
        <strain evidence="14">MPL-01</strain>
    </source>
</reference>
<comment type="caution">
    <text evidence="14">The sequence shown here is derived from an EMBL/GenBank/DDBJ whole genome shotgun (WGS) entry which is preliminary data.</text>
</comment>
<dbReference type="PRINTS" id="PR00463">
    <property type="entry name" value="EP450I"/>
</dbReference>
<name>A0AAD7U6I8_9APHY</name>
<accession>A0AAD7U6I8</accession>
<keyword evidence="11" id="KW-0503">Monooxygenase</keyword>
<sequence length="938" mass="105051">MLLAEIFTELLNHPLAYPASSSTAAPGPTGNACDIPREHSWITYRDWSTEYGRDVVAARVSDHTLVVLNSYTAATDLLEKRSSIYLNRPVLVLAEPWVVSKRRQPRTQAQLTTGAQRRLDPNVRVETYGDDWREGRRLLREHVQPSAVQQFLHRLLESQSDLDDSIKLSVCKTVRLTATYGIPAEEIGTQYVDILHGADEGLSEAFNAGVFLVEFISWLQYVPSWVLGTGWKKQIGPWRAQCSALFDVPFKAAQKVVTSETLFAFFCAMPVVLHPEVQQRAQLELDAVVGRDRLPEHADRPSSHYISAIAQEALAGTIPLLWGSLTGRSSAIRSFSPEPGVFQPESYLKLDNELALRSASADGAVACPGRYFAKDALFINIACILHIFSILPALDASRPLILPGMKLTSGLVSCGPQTSPRLPPRHTASPCAPGMSNVENVPSSTLWGGSLAAVIALVFGLAIVRALSRDRLSLPPGPPGLPLLGNVFDIPKQYAWITYRDWAAKYGDVVAARVFGHTLIVIHSLEAANELLDKRSSIYSDRPMLILAKLIGWTDLMVFKQYGDEWREERRLLSRYFQPNTVPQYRAVQQREARRFLNVLLRDQNDLDGSLKLLLCKTSITTVYGIPSEEVGEHFAHILSEAGVGLSEAFEHGAFIVELLPWLRHVPNWVPGTAWKKRLVRWKAQYSALVETPFQLAQEAMARGVAEPSILSDLLDTEELDGEIASKKDRVIKSILATAFLGATETRAQAELDDVVGLNRLPDHTDRPLLPYISAMVIELLRWYPPAPLVLPYRCMKEDIYRGWRIPEGAIIRINIWAMYHNAEHFPEPDIFRPERYLKNGELDDELCDRVSSAFGMGRRICPGRYFADDTLFINIASILHVFRILPPLDVSGRPIFPEVKLTSGLISHVEKFEYRIRPRSSSAEELIRHERGVYEAL</sequence>
<evidence type="ECO:0000256" key="8">
    <source>
        <dbReference type="ARBA" id="ARBA00022989"/>
    </source>
</evidence>
<dbReference type="CDD" id="cd11065">
    <property type="entry name" value="CYP64-like"/>
    <property type="match status" value="1"/>
</dbReference>
<comment type="cofactor">
    <cofactor evidence="1 13">
        <name>heme</name>
        <dbReference type="ChEBI" id="CHEBI:30413"/>
    </cofactor>
</comment>
<dbReference type="SUPFAM" id="SSF48264">
    <property type="entry name" value="Cytochrome P450"/>
    <property type="match status" value="2"/>
</dbReference>
<keyword evidence="12" id="KW-0472">Membrane</keyword>
<dbReference type="GO" id="GO:0004497">
    <property type="term" value="F:monooxygenase activity"/>
    <property type="evidence" value="ECO:0007669"/>
    <property type="project" value="UniProtKB-KW"/>
</dbReference>
<dbReference type="GO" id="GO:0016020">
    <property type="term" value="C:membrane"/>
    <property type="evidence" value="ECO:0007669"/>
    <property type="project" value="UniProtKB-SubCell"/>
</dbReference>
<evidence type="ECO:0000313" key="15">
    <source>
        <dbReference type="Proteomes" id="UP001215151"/>
    </source>
</evidence>
<organism evidence="14 15">
    <name type="scientific">Trametes cubensis</name>
    <dbReference type="NCBI Taxonomy" id="1111947"/>
    <lineage>
        <taxon>Eukaryota</taxon>
        <taxon>Fungi</taxon>
        <taxon>Dikarya</taxon>
        <taxon>Basidiomycota</taxon>
        <taxon>Agaricomycotina</taxon>
        <taxon>Agaricomycetes</taxon>
        <taxon>Polyporales</taxon>
        <taxon>Polyporaceae</taxon>
        <taxon>Trametes</taxon>
    </lineage>
</organism>
<dbReference type="PROSITE" id="PS00086">
    <property type="entry name" value="CYTOCHROME_P450"/>
    <property type="match status" value="1"/>
</dbReference>
<evidence type="ECO:0000256" key="13">
    <source>
        <dbReference type="PIRSR" id="PIRSR602401-1"/>
    </source>
</evidence>
<comment type="pathway">
    <text evidence="3">Secondary metabolite biosynthesis.</text>
</comment>
<evidence type="ECO:0000256" key="6">
    <source>
        <dbReference type="ARBA" id="ARBA00022692"/>
    </source>
</evidence>
<dbReference type="GO" id="GO:0005506">
    <property type="term" value="F:iron ion binding"/>
    <property type="evidence" value="ECO:0007669"/>
    <property type="project" value="InterPro"/>
</dbReference>
<evidence type="ECO:0000256" key="1">
    <source>
        <dbReference type="ARBA" id="ARBA00001971"/>
    </source>
</evidence>